<dbReference type="EMBL" id="JYIU01000038">
    <property type="protein sequence ID" value="KJL22638.1"/>
    <property type="molecule type" value="Genomic_DNA"/>
</dbReference>
<gene>
    <name evidence="4" type="ORF">RN50_01316</name>
</gene>
<evidence type="ECO:0000256" key="1">
    <source>
        <dbReference type="SAM" id="MobiDB-lite"/>
    </source>
</evidence>
<evidence type="ECO:0000313" key="4">
    <source>
        <dbReference type="EMBL" id="KJL22638.1"/>
    </source>
</evidence>
<dbReference type="PATRIC" id="fig|104336.4.peg.1352"/>
<feature type="domain" description="DNA-binding protein Rv2175c wHTH" evidence="3">
    <location>
        <begin position="32"/>
        <end position="78"/>
    </location>
</feature>
<protein>
    <submittedName>
        <fullName evidence="4">DNA-binding protein</fullName>
    </submittedName>
</protein>
<dbReference type="InterPro" id="IPR041098">
    <property type="entry name" value="Rv2175c_C"/>
</dbReference>
<name>A0A0F0KP21_9MICO</name>
<feature type="region of interest" description="Disordered" evidence="1">
    <location>
        <begin position="1"/>
        <end position="26"/>
    </location>
</feature>
<keyword evidence="5" id="KW-1185">Reference proteome</keyword>
<feature type="domain" description="Rv2175c C-terminal" evidence="2">
    <location>
        <begin position="86"/>
        <end position="139"/>
    </location>
</feature>
<dbReference type="Pfam" id="PF21531">
    <property type="entry name" value="Rv2175c_wHTH"/>
    <property type="match status" value="1"/>
</dbReference>
<evidence type="ECO:0000313" key="5">
    <source>
        <dbReference type="Proteomes" id="UP000033572"/>
    </source>
</evidence>
<proteinExistence type="predicted"/>
<dbReference type="AlphaFoldDB" id="A0A0F0KP21"/>
<dbReference type="Proteomes" id="UP000033572">
    <property type="component" value="Unassembled WGS sequence"/>
</dbReference>
<dbReference type="Pfam" id="PF18367">
    <property type="entry name" value="Rv2175c_C"/>
    <property type="match status" value="1"/>
</dbReference>
<dbReference type="GeneID" id="94444839"/>
<evidence type="ECO:0000259" key="2">
    <source>
        <dbReference type="Pfam" id="PF18367"/>
    </source>
</evidence>
<reference evidence="4 5" key="1">
    <citation type="submission" date="2015-02" db="EMBL/GenBank/DDBJ databases">
        <title>Draft genome sequences of ten Microbacterium spp. with emphasis on heavy metal contaminated environments.</title>
        <authorList>
            <person name="Corretto E."/>
        </authorList>
    </citation>
    <scope>NUCLEOTIDE SEQUENCE [LARGE SCALE GENOMIC DNA]</scope>
    <source>
        <strain evidence="4 5">DSM 12966</strain>
    </source>
</reference>
<accession>A0A0F0KP21</accession>
<sequence length="139" mass="15042">MSVPEVNPSENRPENPESATSSADLVDASAPTPTEWLTMPDLVDALDEALGRVRRLIDEHYLVGSRRTGVFAVPSVFIVEGSPLPSLRGTIIVLKDAGFTDDEVIDWLLAPEEELGRSPIDALLAGHKSSVRRIARTLA</sequence>
<dbReference type="InterPro" id="IPR048576">
    <property type="entry name" value="Rv2175c_wHTH"/>
</dbReference>
<comment type="caution">
    <text evidence="4">The sequence shown here is derived from an EMBL/GenBank/DDBJ whole genome shotgun (WGS) entry which is preliminary data.</text>
</comment>
<keyword evidence="4" id="KW-0238">DNA-binding</keyword>
<organism evidence="4 5">
    <name type="scientific">Microbacterium foliorum</name>
    <dbReference type="NCBI Taxonomy" id="104336"/>
    <lineage>
        <taxon>Bacteria</taxon>
        <taxon>Bacillati</taxon>
        <taxon>Actinomycetota</taxon>
        <taxon>Actinomycetes</taxon>
        <taxon>Micrococcales</taxon>
        <taxon>Microbacteriaceae</taxon>
        <taxon>Microbacterium</taxon>
    </lineage>
</organism>
<dbReference type="RefSeq" id="WP_373372444.1">
    <property type="nucleotide sequence ID" value="NZ_CP031425.1"/>
</dbReference>
<dbReference type="GO" id="GO:0003677">
    <property type="term" value="F:DNA binding"/>
    <property type="evidence" value="ECO:0007669"/>
    <property type="project" value="UniProtKB-KW"/>
</dbReference>
<evidence type="ECO:0000259" key="3">
    <source>
        <dbReference type="Pfam" id="PF21531"/>
    </source>
</evidence>